<evidence type="ECO:0000256" key="1">
    <source>
        <dbReference type="ARBA" id="ARBA00004948"/>
    </source>
</evidence>
<dbReference type="RefSeq" id="WP_200107121.1">
    <property type="nucleotide sequence ID" value="NZ_JAEHFV010000007.1"/>
</dbReference>
<dbReference type="Gene3D" id="3.20.20.70">
    <property type="entry name" value="Aldolase class I"/>
    <property type="match status" value="1"/>
</dbReference>
<dbReference type="PANTHER" id="PTHR20857:SF15">
    <property type="entry name" value="THIAMINE-PHOSPHATE SYNTHASE"/>
    <property type="match status" value="1"/>
</dbReference>
<keyword evidence="5" id="KW-1185">Reference proteome</keyword>
<comment type="pathway">
    <text evidence="1">Cofactor biosynthesis; thiamine diphosphate biosynthesis.</text>
</comment>
<feature type="domain" description="Thiamine phosphate synthase/TenI" evidence="3">
    <location>
        <begin position="3"/>
        <end position="178"/>
    </location>
</feature>
<dbReference type="GO" id="GO:0005737">
    <property type="term" value="C:cytoplasm"/>
    <property type="evidence" value="ECO:0007669"/>
    <property type="project" value="TreeGrafter"/>
</dbReference>
<comment type="caution">
    <text evidence="4">The sequence shown here is derived from an EMBL/GenBank/DDBJ whole genome shotgun (WGS) entry which is preliminary data.</text>
</comment>
<dbReference type="EMBL" id="JAEHFV010000007">
    <property type="protein sequence ID" value="MBK0370997.1"/>
    <property type="molecule type" value="Genomic_DNA"/>
</dbReference>
<dbReference type="InterPro" id="IPR022998">
    <property type="entry name" value="ThiamineP_synth_TenI"/>
</dbReference>
<dbReference type="CDD" id="cd00564">
    <property type="entry name" value="TMP_TenI"/>
    <property type="match status" value="1"/>
</dbReference>
<evidence type="ECO:0000313" key="4">
    <source>
        <dbReference type="EMBL" id="MBK0370997.1"/>
    </source>
</evidence>
<protein>
    <submittedName>
        <fullName evidence="4">Thiamine phosphate synthase</fullName>
    </submittedName>
</protein>
<dbReference type="GO" id="GO:0004789">
    <property type="term" value="F:thiamine-phosphate diphosphorylase activity"/>
    <property type="evidence" value="ECO:0007669"/>
    <property type="project" value="TreeGrafter"/>
</dbReference>
<name>A0A934UKI1_9FLAO</name>
<evidence type="ECO:0000259" key="3">
    <source>
        <dbReference type="Pfam" id="PF02581"/>
    </source>
</evidence>
<dbReference type="AlphaFoldDB" id="A0A934UKI1"/>
<evidence type="ECO:0000256" key="2">
    <source>
        <dbReference type="ARBA" id="ARBA00022977"/>
    </source>
</evidence>
<gene>
    <name evidence="4" type="ORF">I5M07_14265</name>
</gene>
<sequence length="199" mass="22905">MIVITNPTSILNEIEIIHALFEEGLELLHIRKPEYSEVRMALFIQQIEKEFRKKLVLHSQHQIAELFGINHFYFTKNDRKNEIPNKYLKSSTIPLTKSTSTHSIEEFNSLSTDYDYAFLSPVFPSISKENYFSKTDLLKSIKNRTNFNTKLIALGGIEPKNTAQALENGFDNVALLGTIWCSNNPIQNFKSCQKIVKSF</sequence>
<keyword evidence="2" id="KW-0784">Thiamine biosynthesis</keyword>
<dbReference type="InterPro" id="IPR036206">
    <property type="entry name" value="ThiamineP_synth_sf"/>
</dbReference>
<organism evidence="4 5">
    <name type="scientific">Flavobacterium agrisoli</name>
    <dbReference type="NCBI Taxonomy" id="2793066"/>
    <lineage>
        <taxon>Bacteria</taxon>
        <taxon>Pseudomonadati</taxon>
        <taxon>Bacteroidota</taxon>
        <taxon>Flavobacteriia</taxon>
        <taxon>Flavobacteriales</taxon>
        <taxon>Flavobacteriaceae</taxon>
        <taxon>Flavobacterium</taxon>
    </lineage>
</organism>
<dbReference type="Proteomes" id="UP000609172">
    <property type="component" value="Unassembled WGS sequence"/>
</dbReference>
<dbReference type="PANTHER" id="PTHR20857">
    <property type="entry name" value="THIAMINE-PHOSPHATE PYROPHOSPHORYLASE"/>
    <property type="match status" value="1"/>
</dbReference>
<dbReference type="SUPFAM" id="SSF51391">
    <property type="entry name" value="Thiamin phosphate synthase"/>
    <property type="match status" value="1"/>
</dbReference>
<evidence type="ECO:0000313" key="5">
    <source>
        <dbReference type="Proteomes" id="UP000609172"/>
    </source>
</evidence>
<proteinExistence type="predicted"/>
<dbReference type="InterPro" id="IPR013785">
    <property type="entry name" value="Aldolase_TIM"/>
</dbReference>
<dbReference type="GO" id="GO:0009228">
    <property type="term" value="P:thiamine biosynthetic process"/>
    <property type="evidence" value="ECO:0007669"/>
    <property type="project" value="UniProtKB-KW"/>
</dbReference>
<accession>A0A934UKI1</accession>
<reference evidence="4" key="1">
    <citation type="submission" date="2020-12" db="EMBL/GenBank/DDBJ databases">
        <title>Bacterial novel species Flavobacterium sp. SE-1-e isolated from soil.</title>
        <authorList>
            <person name="Jung H.-Y."/>
        </authorList>
    </citation>
    <scope>NUCLEOTIDE SEQUENCE</scope>
    <source>
        <strain evidence="4">SE-1-e</strain>
    </source>
</reference>
<dbReference type="Pfam" id="PF02581">
    <property type="entry name" value="TMP-TENI"/>
    <property type="match status" value="1"/>
</dbReference>